<evidence type="ECO:0000313" key="2">
    <source>
        <dbReference type="EMBL" id="CAN60766.1"/>
    </source>
</evidence>
<dbReference type="AlphaFoldDB" id="A5AZE9"/>
<proteinExistence type="predicted"/>
<evidence type="ECO:0000256" key="1">
    <source>
        <dbReference type="SAM" id="MobiDB-lite"/>
    </source>
</evidence>
<protein>
    <submittedName>
        <fullName evidence="2">Uncharacterized protein</fullName>
    </submittedName>
</protein>
<accession>A5AZE9</accession>
<gene>
    <name evidence="2" type="ORF">VITISV_011928</name>
</gene>
<reference evidence="2" key="1">
    <citation type="journal article" date="2007" name="PLoS ONE">
        <title>The first genome sequence of an elite grapevine cultivar (Pinot noir Vitis vinifera L.): coping with a highly heterozygous genome.</title>
        <authorList>
            <person name="Velasco R."/>
            <person name="Zharkikh A."/>
            <person name="Troggio M."/>
            <person name="Cartwright D.A."/>
            <person name="Cestaro A."/>
            <person name="Pruss D."/>
            <person name="Pindo M."/>
            <person name="FitzGerald L.M."/>
            <person name="Vezzulli S."/>
            <person name="Reid J."/>
            <person name="Malacarne G."/>
            <person name="Iliev D."/>
            <person name="Coppola G."/>
            <person name="Wardell B."/>
            <person name="Micheletti D."/>
            <person name="Macalma T."/>
            <person name="Facci M."/>
            <person name="Mitchell J.T."/>
            <person name="Perazzolli M."/>
            <person name="Eldredge G."/>
            <person name="Gatto P."/>
            <person name="Oyzerski R."/>
            <person name="Moretto M."/>
            <person name="Gutin N."/>
            <person name="Stefanini M."/>
            <person name="Chen Y."/>
            <person name="Segala C."/>
            <person name="Davenport C."/>
            <person name="Dematte L."/>
            <person name="Mraz A."/>
            <person name="Battilana J."/>
            <person name="Stormo K."/>
            <person name="Costa F."/>
            <person name="Tao Q."/>
            <person name="Si-Ammour A."/>
            <person name="Harkins T."/>
            <person name="Lackey A."/>
            <person name="Perbost C."/>
            <person name="Taillon B."/>
            <person name="Stella A."/>
            <person name="Solovyev V."/>
            <person name="Fawcett J.A."/>
            <person name="Sterck L."/>
            <person name="Vandepoele K."/>
            <person name="Grando S.M."/>
            <person name="Toppo S."/>
            <person name="Moser C."/>
            <person name="Lanchbury J."/>
            <person name="Bogden R."/>
            <person name="Skolnick M."/>
            <person name="Sgaramella V."/>
            <person name="Bhatnagar S.K."/>
            <person name="Fontana P."/>
            <person name="Gutin A."/>
            <person name="Van de Peer Y."/>
            <person name="Salamini F."/>
            <person name="Viola R."/>
        </authorList>
    </citation>
    <scope>NUCLEOTIDE SEQUENCE</scope>
</reference>
<name>A5AZE9_VITVI</name>
<sequence length="138" mass="15846">MVVEQRPSERGVAKAKAEAWVQPKMVVGLSPRRRRGCRAVVEAQEQWEFDSAQEEACEEDDVRFNSPFHCVYVRRSTQSNLLWSSHHPRGKWALDDSSTSQPQQREECEENPSTSTIIGVAIHHHHQRRATAHDDSVF</sequence>
<dbReference type="EMBL" id="AM441263">
    <property type="protein sequence ID" value="CAN60766.1"/>
    <property type="molecule type" value="Genomic_DNA"/>
</dbReference>
<feature type="region of interest" description="Disordered" evidence="1">
    <location>
        <begin position="87"/>
        <end position="113"/>
    </location>
</feature>
<organism evidence="2">
    <name type="scientific">Vitis vinifera</name>
    <name type="common">Grape</name>
    <dbReference type="NCBI Taxonomy" id="29760"/>
    <lineage>
        <taxon>Eukaryota</taxon>
        <taxon>Viridiplantae</taxon>
        <taxon>Streptophyta</taxon>
        <taxon>Embryophyta</taxon>
        <taxon>Tracheophyta</taxon>
        <taxon>Spermatophyta</taxon>
        <taxon>Magnoliopsida</taxon>
        <taxon>eudicotyledons</taxon>
        <taxon>Gunneridae</taxon>
        <taxon>Pentapetalae</taxon>
        <taxon>rosids</taxon>
        <taxon>Vitales</taxon>
        <taxon>Vitaceae</taxon>
        <taxon>Viteae</taxon>
        <taxon>Vitis</taxon>
    </lineage>
</organism>